<keyword evidence="1" id="KW-0812">Transmembrane</keyword>
<gene>
    <name evidence="2" type="ORF">OYV_06150</name>
</gene>
<evidence type="ECO:0000256" key="1">
    <source>
        <dbReference type="SAM" id="Phobius"/>
    </source>
</evidence>
<dbReference type="RefSeq" id="WP_172642361.1">
    <property type="nucleotide sequence ID" value="NZ_BBIY01000049.1"/>
</dbReference>
<reference evidence="2 3" key="2">
    <citation type="journal article" date="2014" name="Genome Announc.">
        <title>Draft Genome Sequence of 'Candidatus Phytoplasma asteris' Strain OY-V, an Unculturable Plant-Pathogenic Bacterium.</title>
        <authorList>
            <person name="Kakizawa S."/>
            <person name="Makino A."/>
            <person name="Ishii Y."/>
            <person name="Tamaki H."/>
            <person name="Kamagata Y."/>
        </authorList>
    </citation>
    <scope>NUCLEOTIDE SEQUENCE [LARGE SCALE GENOMIC DNA]</scope>
    <source>
        <strain evidence="2 3">OY-V</strain>
    </source>
</reference>
<keyword evidence="2" id="KW-0808">Transferase</keyword>
<accession>A0ABQ0J3F0</accession>
<comment type="caution">
    <text evidence="2">The sequence shown here is derived from an EMBL/GenBank/DDBJ whole genome shotgun (WGS) entry which is preliminary data.</text>
</comment>
<keyword evidence="3" id="KW-1185">Reference proteome</keyword>
<feature type="transmembrane region" description="Helical" evidence="1">
    <location>
        <begin position="36"/>
        <end position="54"/>
    </location>
</feature>
<sequence length="58" mass="6702">MFLLNSIKQEINQNTQSKPEVLVQNRITHKNIMQKTSLWIGTTILFLVLSCVLCDELL</sequence>
<evidence type="ECO:0000313" key="3">
    <source>
        <dbReference type="Proteomes" id="UP000028900"/>
    </source>
</evidence>
<keyword evidence="2" id="KW-0723">Serine/threonine-protein kinase</keyword>
<name>A0ABQ0J3F0_9MOLU</name>
<evidence type="ECO:0000313" key="2">
    <source>
        <dbReference type="EMBL" id="GAK74127.1"/>
    </source>
</evidence>
<dbReference type="GO" id="GO:0004674">
    <property type="term" value="F:protein serine/threonine kinase activity"/>
    <property type="evidence" value="ECO:0007669"/>
    <property type="project" value="UniProtKB-KW"/>
</dbReference>
<reference evidence="3" key="1">
    <citation type="journal article" date="2014" name="Genome Announc.">
        <title>Draft Genome Sequence of ''Candidatus Phytoplasma asteris'' Strain OY-V, an Unculturable Plant-Pathogenic Bacterium.</title>
        <authorList>
            <person name="Kakizawa S."/>
            <person name="Makino A."/>
            <person name="Ishii Y."/>
            <person name="Tamaki H."/>
            <person name="Kamagata Y."/>
        </authorList>
    </citation>
    <scope>NUCLEOTIDE SEQUENCE [LARGE SCALE GENOMIC DNA]</scope>
    <source>
        <strain evidence="3">OY-V</strain>
    </source>
</reference>
<keyword evidence="1" id="KW-1133">Transmembrane helix</keyword>
<dbReference type="Proteomes" id="UP000028900">
    <property type="component" value="Unassembled WGS sequence"/>
</dbReference>
<organism evidence="2 3">
    <name type="scientific">'Chrysanthemum coronarium' phytoplasma</name>
    <dbReference type="NCBI Taxonomy" id="1520703"/>
    <lineage>
        <taxon>Bacteria</taxon>
        <taxon>Bacillati</taxon>
        <taxon>Mycoplasmatota</taxon>
        <taxon>Mollicutes</taxon>
        <taxon>Acholeplasmatales</taxon>
        <taxon>Acholeplasmataceae</taxon>
        <taxon>Candidatus Phytoplasma</taxon>
        <taxon>16SrI (Aster yellows group)</taxon>
    </lineage>
</organism>
<keyword evidence="2" id="KW-0418">Kinase</keyword>
<dbReference type="EMBL" id="BBIY01000049">
    <property type="protein sequence ID" value="GAK74127.1"/>
    <property type="molecule type" value="Genomic_DNA"/>
</dbReference>
<keyword evidence="1" id="KW-0472">Membrane</keyword>
<protein>
    <submittedName>
        <fullName evidence="2">Serine/threonine protein kinase</fullName>
    </submittedName>
</protein>
<proteinExistence type="predicted"/>